<dbReference type="CDD" id="cd22967">
    <property type="entry name" value="DD_AK7"/>
    <property type="match status" value="1"/>
</dbReference>
<dbReference type="GO" id="GO:0006139">
    <property type="term" value="P:nucleobase-containing compound metabolic process"/>
    <property type="evidence" value="ECO:0007669"/>
    <property type="project" value="InterPro"/>
</dbReference>
<proteinExistence type="predicted"/>
<dbReference type="Pfam" id="PF05186">
    <property type="entry name" value="Dpy-30"/>
    <property type="match status" value="1"/>
</dbReference>
<dbReference type="GO" id="GO:0019205">
    <property type="term" value="F:nucleobase-containing compound kinase activity"/>
    <property type="evidence" value="ECO:0007669"/>
    <property type="project" value="InterPro"/>
</dbReference>
<dbReference type="AlphaFoldDB" id="A0A1W0X0B0"/>
<dbReference type="PANTHER" id="PTHR23359">
    <property type="entry name" value="NUCLEOTIDE KINASE"/>
    <property type="match status" value="1"/>
</dbReference>
<name>A0A1W0X0B0_HYPEX</name>
<dbReference type="GO" id="GO:0005524">
    <property type="term" value="F:ATP binding"/>
    <property type="evidence" value="ECO:0007669"/>
    <property type="project" value="InterPro"/>
</dbReference>
<dbReference type="InterPro" id="IPR027417">
    <property type="entry name" value="P-loop_NTPase"/>
</dbReference>
<dbReference type="OrthoDB" id="10262413at2759"/>
<dbReference type="InterPro" id="IPR000850">
    <property type="entry name" value="Adenylat/UMP-CMP_kin"/>
</dbReference>
<evidence type="ECO:0000313" key="5">
    <source>
        <dbReference type="Proteomes" id="UP000192578"/>
    </source>
</evidence>
<evidence type="ECO:0000256" key="2">
    <source>
        <dbReference type="ARBA" id="ARBA00022741"/>
    </source>
</evidence>
<dbReference type="SUPFAM" id="SSF52540">
    <property type="entry name" value="P-loop containing nucleoside triphosphate hydrolases"/>
    <property type="match status" value="1"/>
</dbReference>
<comment type="caution">
    <text evidence="4">The sequence shown here is derived from an EMBL/GenBank/DDBJ whole genome shotgun (WGS) entry which is preliminary data.</text>
</comment>
<dbReference type="Gene3D" id="1.20.890.10">
    <property type="entry name" value="cAMP-dependent protein kinase regulatory subunit, dimerization-anchoring domain"/>
    <property type="match status" value="1"/>
</dbReference>
<accession>A0A1W0X0B0</accession>
<protein>
    <submittedName>
        <fullName evidence="4">Adenylate kinase 7</fullName>
    </submittedName>
</protein>
<keyword evidence="3 4" id="KW-0418">Kinase</keyword>
<gene>
    <name evidence="4" type="ORF">BV898_05200</name>
</gene>
<dbReference type="Proteomes" id="UP000192578">
    <property type="component" value="Unassembled WGS sequence"/>
</dbReference>
<dbReference type="InterPro" id="IPR036291">
    <property type="entry name" value="NAD(P)-bd_dom_sf"/>
</dbReference>
<evidence type="ECO:0000256" key="3">
    <source>
        <dbReference type="ARBA" id="ARBA00022777"/>
    </source>
</evidence>
<keyword evidence="2" id="KW-0547">Nucleotide-binding</keyword>
<evidence type="ECO:0000313" key="4">
    <source>
        <dbReference type="EMBL" id="OQV20858.1"/>
    </source>
</evidence>
<keyword evidence="5" id="KW-1185">Reference proteome</keyword>
<sequence length="795" mass="89899">MSNSNENPSKSASKIVFISRAETYFGRILSQYFSHASLTPRTNQEKDDCNRQLLDMSFLDDDARTGVFKVFGTFRPENSLNPYEPSKRPPRVPGAVGICPADNLAQLGKMIVAADICIFHICDHDGLNELFEDTVTAMDVAANLACRERTPKTLLLVSTGMTWANTKKHGREFIPVVVSGENGENADGGLEEREEWPGFCEEEFWRRKPHPNFRKLLEIERQFVKLGEDSKGLIKAVVIASGVIYGYGENTFHWMFKEAWINSSAVPIVGKGHVHIPTIHARDLCQVVQAICLTPPRNPYVIAVDNGKATLEQIAQAISQSISDGSVHHKYPDEMLLKQEITAPQYDVLMTDILLEPTTVRDVMRFKWLAQSGILAAMPRLVEEYKIIRKTTVAKSLARDYKLHYVDVKALLKKGIEELEAVTKHAGKEEEERNVARETEAQQLLDSIESSKEKNGGRIADHYIMRFVREMLNSLPCQNQGFVLDGYPESYAAAKDLFTLRPHAGNGHGEDDGRFQDPAAVQATHDHSINPDCAILLDAPDDFLKQRVLSHSFTPTSPKEPPIEVAVMLRFAEYNYLTTDEDNVIGFFDETDIPVYVIDITQDKSEKMEKTLHTAMKRIGRPHNFPLTKAEKLSQLRQEAERRVLQSDQDAKEQAFRSKIEERNKERRCAQWRAELEMVFTEEKQKERSVPMKQYLMTYIFPVLIDGLTASVVARPADPVDFLAEFLLKHSRPLYLENNIPFTKMTAQTMRKRKKQADAIAVKKRLAEEELAAHASAVPVVEEPEALLLIVPPVS</sequence>
<dbReference type="Gene3D" id="3.40.50.720">
    <property type="entry name" value="NAD(P)-binding Rossmann-like Domain"/>
    <property type="match status" value="1"/>
</dbReference>
<dbReference type="SUPFAM" id="SSF51735">
    <property type="entry name" value="NAD(P)-binding Rossmann-fold domains"/>
    <property type="match status" value="1"/>
</dbReference>
<dbReference type="Gene3D" id="3.40.50.300">
    <property type="entry name" value="P-loop containing nucleotide triphosphate hydrolases"/>
    <property type="match status" value="1"/>
</dbReference>
<organism evidence="4 5">
    <name type="scientific">Hypsibius exemplaris</name>
    <name type="common">Freshwater tardigrade</name>
    <dbReference type="NCBI Taxonomy" id="2072580"/>
    <lineage>
        <taxon>Eukaryota</taxon>
        <taxon>Metazoa</taxon>
        <taxon>Ecdysozoa</taxon>
        <taxon>Tardigrada</taxon>
        <taxon>Eutardigrada</taxon>
        <taxon>Parachela</taxon>
        <taxon>Hypsibioidea</taxon>
        <taxon>Hypsibiidae</taxon>
        <taxon>Hypsibius</taxon>
    </lineage>
</organism>
<evidence type="ECO:0000256" key="1">
    <source>
        <dbReference type="ARBA" id="ARBA00022679"/>
    </source>
</evidence>
<dbReference type="InterPro" id="IPR007858">
    <property type="entry name" value="Dpy-30_motif"/>
</dbReference>
<reference evidence="5" key="1">
    <citation type="submission" date="2017-01" db="EMBL/GenBank/DDBJ databases">
        <title>Comparative genomics of anhydrobiosis in the tardigrade Hypsibius dujardini.</title>
        <authorList>
            <person name="Yoshida Y."/>
            <person name="Koutsovoulos G."/>
            <person name="Laetsch D."/>
            <person name="Stevens L."/>
            <person name="Kumar S."/>
            <person name="Horikawa D."/>
            <person name="Ishino K."/>
            <person name="Komine S."/>
            <person name="Tomita M."/>
            <person name="Blaxter M."/>
            <person name="Arakawa K."/>
        </authorList>
    </citation>
    <scope>NUCLEOTIDE SEQUENCE [LARGE SCALE GENOMIC DNA]</scope>
    <source>
        <strain evidence="5">Z151</strain>
    </source>
</reference>
<dbReference type="InterPro" id="IPR047499">
    <property type="entry name" value="DD_AK7"/>
</dbReference>
<dbReference type="EMBL" id="MTYJ01000027">
    <property type="protein sequence ID" value="OQV20858.1"/>
    <property type="molecule type" value="Genomic_DNA"/>
</dbReference>
<keyword evidence="1" id="KW-0808">Transferase</keyword>